<gene>
    <name evidence="1" type="ORF">H9826_00035</name>
</gene>
<evidence type="ECO:0000313" key="2">
    <source>
        <dbReference type="Proteomes" id="UP000886824"/>
    </source>
</evidence>
<dbReference type="EMBL" id="DXCX01000001">
    <property type="protein sequence ID" value="HIY72351.1"/>
    <property type="molecule type" value="Genomic_DNA"/>
</dbReference>
<protein>
    <submittedName>
        <fullName evidence="1">Uncharacterized protein</fullName>
    </submittedName>
</protein>
<dbReference type="AlphaFoldDB" id="A0A9D1Z5D5"/>
<evidence type="ECO:0000313" key="1">
    <source>
        <dbReference type="EMBL" id="HIY72351.1"/>
    </source>
</evidence>
<dbReference type="InterPro" id="IPR010985">
    <property type="entry name" value="Ribbon_hlx_hlx"/>
</dbReference>
<reference evidence="1" key="1">
    <citation type="journal article" date="2021" name="PeerJ">
        <title>Extensive microbial diversity within the chicken gut microbiome revealed by metagenomics and culture.</title>
        <authorList>
            <person name="Gilroy R."/>
            <person name="Ravi A."/>
            <person name="Getino M."/>
            <person name="Pursley I."/>
            <person name="Horton D.L."/>
            <person name="Alikhan N.F."/>
            <person name="Baker D."/>
            <person name="Gharbi K."/>
            <person name="Hall N."/>
            <person name="Watson M."/>
            <person name="Adriaenssens E.M."/>
            <person name="Foster-Nyarko E."/>
            <person name="Jarju S."/>
            <person name="Secka A."/>
            <person name="Antonio M."/>
            <person name="Oren A."/>
            <person name="Chaudhuri R.R."/>
            <person name="La Ragione R."/>
            <person name="Hildebrand F."/>
            <person name="Pallen M.J."/>
        </authorList>
    </citation>
    <scope>NUCLEOTIDE SEQUENCE</scope>
    <source>
        <strain evidence="1">CHK33-7979</strain>
    </source>
</reference>
<dbReference type="GO" id="GO:0006355">
    <property type="term" value="P:regulation of DNA-templated transcription"/>
    <property type="evidence" value="ECO:0007669"/>
    <property type="project" value="InterPro"/>
</dbReference>
<sequence>MDETLKEKLKYLAEQEQRSLSSQVRHLIRLYFQEYESKYGPIEAKETFTQR</sequence>
<dbReference type="Proteomes" id="UP000886824">
    <property type="component" value="Unassembled WGS sequence"/>
</dbReference>
<accession>A0A9D1Z5D5</accession>
<name>A0A9D1Z5D5_9FIRM</name>
<organism evidence="1 2">
    <name type="scientific">Candidatus Intestinimonas merdavium</name>
    <dbReference type="NCBI Taxonomy" id="2838622"/>
    <lineage>
        <taxon>Bacteria</taxon>
        <taxon>Bacillati</taxon>
        <taxon>Bacillota</taxon>
        <taxon>Clostridia</taxon>
        <taxon>Eubacteriales</taxon>
        <taxon>Intestinimonas</taxon>
    </lineage>
</organism>
<dbReference type="SUPFAM" id="SSF47598">
    <property type="entry name" value="Ribbon-helix-helix"/>
    <property type="match status" value="1"/>
</dbReference>
<comment type="caution">
    <text evidence="1">The sequence shown here is derived from an EMBL/GenBank/DDBJ whole genome shotgun (WGS) entry which is preliminary data.</text>
</comment>
<proteinExistence type="predicted"/>
<reference evidence="1" key="2">
    <citation type="submission" date="2021-04" db="EMBL/GenBank/DDBJ databases">
        <authorList>
            <person name="Gilroy R."/>
        </authorList>
    </citation>
    <scope>NUCLEOTIDE SEQUENCE</scope>
    <source>
        <strain evidence="1">CHK33-7979</strain>
    </source>
</reference>